<comment type="caution">
    <text evidence="3">The sequence shown here is derived from an EMBL/GenBank/DDBJ whole genome shotgun (WGS) entry which is preliminary data.</text>
</comment>
<reference evidence="3 4" key="2">
    <citation type="submission" date="2024-09" db="EMBL/GenBank/DDBJ databases">
        <title>Draft genome sequence of Candidatus Magnetaquicoccaceae bacterium FCR-1.</title>
        <authorList>
            <person name="Shimoshige H."/>
            <person name="Shimamura S."/>
            <person name="Taoka A."/>
            <person name="Kobayashi H."/>
            <person name="Maekawa T."/>
        </authorList>
    </citation>
    <scope>NUCLEOTIDE SEQUENCE [LARGE SCALE GENOMIC DNA]</scope>
    <source>
        <strain evidence="3 4">FCR-1</strain>
    </source>
</reference>
<accession>A0ABQ0CB60</accession>
<dbReference type="Gene3D" id="1.10.287.110">
    <property type="entry name" value="DnaJ domain"/>
    <property type="match status" value="1"/>
</dbReference>
<dbReference type="EMBL" id="BAAFGK010000004">
    <property type="protein sequence ID" value="GAB0058116.1"/>
    <property type="molecule type" value="Genomic_DNA"/>
</dbReference>
<protein>
    <recommendedName>
        <fullName evidence="2">J domain-containing protein</fullName>
    </recommendedName>
</protein>
<feature type="compositionally biased region" description="Basic and acidic residues" evidence="1">
    <location>
        <begin position="105"/>
        <end position="122"/>
    </location>
</feature>
<feature type="domain" description="J" evidence="2">
    <location>
        <begin position="14"/>
        <end position="80"/>
    </location>
</feature>
<dbReference type="Proteomes" id="UP001628193">
    <property type="component" value="Unassembled WGS sequence"/>
</dbReference>
<reference evidence="3 4" key="1">
    <citation type="submission" date="2024-05" db="EMBL/GenBank/DDBJ databases">
        <authorList>
            <consortium name="Candidatus Magnetaquicoccaceae bacterium FCR-1 genome sequencing consortium"/>
            <person name="Shimoshige H."/>
            <person name="Shimamura S."/>
            <person name="Taoka A."/>
            <person name="Kobayashi H."/>
            <person name="Maekawa T."/>
        </authorList>
    </citation>
    <scope>NUCLEOTIDE SEQUENCE [LARGE SCALE GENOMIC DNA]</scope>
    <source>
        <strain evidence="3 4">FCR-1</strain>
    </source>
</reference>
<gene>
    <name evidence="3" type="ORF">SIID45300_02460</name>
</gene>
<evidence type="ECO:0000313" key="4">
    <source>
        <dbReference type="Proteomes" id="UP001628193"/>
    </source>
</evidence>
<dbReference type="Pfam" id="PF00226">
    <property type="entry name" value="DnaJ"/>
    <property type="match status" value="1"/>
</dbReference>
<dbReference type="InterPro" id="IPR001623">
    <property type="entry name" value="DnaJ_domain"/>
</dbReference>
<dbReference type="InterPro" id="IPR036869">
    <property type="entry name" value="J_dom_sf"/>
</dbReference>
<name>A0ABQ0CB60_9PROT</name>
<proteinExistence type="predicted"/>
<feature type="region of interest" description="Disordered" evidence="1">
    <location>
        <begin position="100"/>
        <end position="122"/>
    </location>
</feature>
<dbReference type="SMART" id="SM00271">
    <property type="entry name" value="DnaJ"/>
    <property type="match status" value="1"/>
</dbReference>
<dbReference type="PROSITE" id="PS50076">
    <property type="entry name" value="DNAJ_2"/>
    <property type="match status" value="1"/>
</dbReference>
<dbReference type="RefSeq" id="WP_420905795.1">
    <property type="nucleotide sequence ID" value="NZ_BAAFGK010000004.1"/>
</dbReference>
<sequence length="122" mass="14138">MNAGSPSLMQRITEAREILGLGEEATQAEIEARAKALLKRWHPDKNAEDLEQSTAMTQRILDALETIRDYCARYRYSFCVEEVEKYLSPAEWMERHFGGRPYWSDARDVGANRKREVSGRRT</sequence>
<dbReference type="SUPFAM" id="SSF46565">
    <property type="entry name" value="Chaperone J-domain"/>
    <property type="match status" value="1"/>
</dbReference>
<evidence type="ECO:0000313" key="3">
    <source>
        <dbReference type="EMBL" id="GAB0058116.1"/>
    </source>
</evidence>
<dbReference type="CDD" id="cd06257">
    <property type="entry name" value="DnaJ"/>
    <property type="match status" value="1"/>
</dbReference>
<evidence type="ECO:0000259" key="2">
    <source>
        <dbReference type="PROSITE" id="PS50076"/>
    </source>
</evidence>
<evidence type="ECO:0000256" key="1">
    <source>
        <dbReference type="SAM" id="MobiDB-lite"/>
    </source>
</evidence>
<keyword evidence="4" id="KW-1185">Reference proteome</keyword>
<organism evidence="3 4">
    <name type="scientific">Candidatus Magnetaquiglobus chichijimensis</name>
    <dbReference type="NCBI Taxonomy" id="3141448"/>
    <lineage>
        <taxon>Bacteria</taxon>
        <taxon>Pseudomonadati</taxon>
        <taxon>Pseudomonadota</taxon>
        <taxon>Magnetococcia</taxon>
        <taxon>Magnetococcales</taxon>
        <taxon>Candidatus Magnetaquicoccaceae</taxon>
        <taxon>Candidatus Magnetaquiglobus</taxon>
    </lineage>
</organism>